<dbReference type="NCBIfam" id="TIGR02742">
    <property type="entry name" value="TrbC_Ftype"/>
    <property type="match status" value="1"/>
</dbReference>
<accession>A0A7W5FXE1</accession>
<comment type="caution">
    <text evidence="1">The sequence shown here is derived from an EMBL/GenBank/DDBJ whole genome shotgun (WGS) entry which is preliminary data.</text>
</comment>
<protein>
    <submittedName>
        <fullName evidence="1">Conjugal transfer pilus assembly protein TrbC</fullName>
    </submittedName>
</protein>
<gene>
    <name evidence="1" type="ORF">FHS03_005265</name>
</gene>
<dbReference type="RefSeq" id="WP_183443839.1">
    <property type="nucleotide sequence ID" value="NZ_JACHXD010000025.1"/>
</dbReference>
<dbReference type="Pfam" id="PF09673">
    <property type="entry name" value="TrbC_Ftype"/>
    <property type="match status" value="1"/>
</dbReference>
<dbReference type="InterPro" id="IPR019106">
    <property type="entry name" value="T4SS_TrbC"/>
</dbReference>
<keyword evidence="2" id="KW-1185">Reference proteome</keyword>
<evidence type="ECO:0000313" key="1">
    <source>
        <dbReference type="EMBL" id="MBB3122168.1"/>
    </source>
</evidence>
<name>A0A7W5FXE1_9BURK</name>
<reference evidence="1 2" key="1">
    <citation type="submission" date="2020-08" db="EMBL/GenBank/DDBJ databases">
        <title>Genomic Encyclopedia of Type Strains, Phase III (KMG-III): the genomes of soil and plant-associated and newly described type strains.</title>
        <authorList>
            <person name="Whitman W."/>
        </authorList>
    </citation>
    <scope>NUCLEOTIDE SEQUENCE [LARGE SCALE GENOMIC DNA]</scope>
    <source>
        <strain evidence="1 2">CECT 8897</strain>
    </source>
</reference>
<dbReference type="Proteomes" id="UP000541535">
    <property type="component" value="Unassembled WGS sequence"/>
</dbReference>
<dbReference type="InterPro" id="IPR014113">
    <property type="entry name" value="T4SS_TrbC_subgr"/>
</dbReference>
<dbReference type="AlphaFoldDB" id="A0A7W5FXE1"/>
<dbReference type="EMBL" id="JACHXD010000025">
    <property type="protein sequence ID" value="MBB3122168.1"/>
    <property type="molecule type" value="Genomic_DNA"/>
</dbReference>
<proteinExistence type="predicted"/>
<evidence type="ECO:0000313" key="2">
    <source>
        <dbReference type="Proteomes" id="UP000541535"/>
    </source>
</evidence>
<organism evidence="1 2">
    <name type="scientific">Pseudoduganella violacea</name>
    <dbReference type="NCBI Taxonomy" id="1715466"/>
    <lineage>
        <taxon>Bacteria</taxon>
        <taxon>Pseudomonadati</taxon>
        <taxon>Pseudomonadota</taxon>
        <taxon>Betaproteobacteria</taxon>
        <taxon>Burkholderiales</taxon>
        <taxon>Oxalobacteraceae</taxon>
        <taxon>Telluria group</taxon>
        <taxon>Pseudoduganella</taxon>
    </lineage>
</organism>
<sequence length="259" mass="27228">MWAINVPPHARRLSRGVATAVRWPLASLAMLSTLGLAQTPVQEADIARAARHRPVITEADMARAARQHALPAAASIPGLAPGPVEQGAGVAQLPQPAKGNMVDIAALAQNYAASGALVPVSLSGPQLLVFVSLSMPEGALRRLIEQGARAKAVLLLRGLEGGSLVKTMAHLRQLLGQRQVALQIDPQAFDRFGVTQVPSFVLLRDASLGQDCGAGTCFAPGAYLLVAGDVTIDYALAQMDARAPRFSAEAGVFLRRLRE</sequence>